<accession>A0A916W3Z9</accession>
<organism evidence="1 2">
    <name type="scientific">Pelagibacterium lentulum</name>
    <dbReference type="NCBI Taxonomy" id="2029865"/>
    <lineage>
        <taxon>Bacteria</taxon>
        <taxon>Pseudomonadati</taxon>
        <taxon>Pseudomonadota</taxon>
        <taxon>Alphaproteobacteria</taxon>
        <taxon>Hyphomicrobiales</taxon>
        <taxon>Devosiaceae</taxon>
        <taxon>Pelagibacterium</taxon>
    </lineage>
</organism>
<evidence type="ECO:0008006" key="3">
    <source>
        <dbReference type="Google" id="ProtNLM"/>
    </source>
</evidence>
<evidence type="ECO:0000313" key="1">
    <source>
        <dbReference type="EMBL" id="GGA64070.1"/>
    </source>
</evidence>
<dbReference type="EMBL" id="BMKB01000011">
    <property type="protein sequence ID" value="GGA64070.1"/>
    <property type="molecule type" value="Genomic_DNA"/>
</dbReference>
<comment type="caution">
    <text evidence="1">The sequence shown here is derived from an EMBL/GenBank/DDBJ whole genome shotgun (WGS) entry which is preliminary data.</text>
</comment>
<sequence length="74" mass="8286">MAPNRKSTKRIKDEIAKLEQQLRQAEVREAERLGMLAVKAGLHEVDASESAIIEALQEVTARFRQTQKPTAQTA</sequence>
<name>A0A916W3Z9_9HYPH</name>
<dbReference type="Pfam" id="PF07820">
    <property type="entry name" value="TraC"/>
    <property type="match status" value="1"/>
</dbReference>
<reference evidence="1 2" key="1">
    <citation type="journal article" date="2014" name="Int. J. Syst. Evol. Microbiol.">
        <title>Complete genome sequence of Corynebacterium casei LMG S-19264T (=DSM 44701T), isolated from a smear-ripened cheese.</title>
        <authorList>
            <consortium name="US DOE Joint Genome Institute (JGI-PGF)"/>
            <person name="Walter F."/>
            <person name="Albersmeier A."/>
            <person name="Kalinowski J."/>
            <person name="Ruckert C."/>
        </authorList>
    </citation>
    <scope>NUCLEOTIDE SEQUENCE [LARGE SCALE GENOMIC DNA]</scope>
    <source>
        <strain evidence="1 2">CGMCC 1.15896</strain>
    </source>
</reference>
<gene>
    <name evidence="1" type="ORF">GCM10011499_38110</name>
</gene>
<proteinExistence type="predicted"/>
<dbReference type="RefSeq" id="WP_164734886.1">
    <property type="nucleotide sequence ID" value="NZ_BMKB01000011.1"/>
</dbReference>
<keyword evidence="2" id="KW-1185">Reference proteome</keyword>
<evidence type="ECO:0000313" key="2">
    <source>
        <dbReference type="Proteomes" id="UP000596977"/>
    </source>
</evidence>
<dbReference type="InterPro" id="IPR012930">
    <property type="entry name" value="TraC"/>
</dbReference>
<protein>
    <recommendedName>
        <fullName evidence="3">Conjugal transfer protein TraC</fullName>
    </recommendedName>
</protein>
<dbReference type="AlphaFoldDB" id="A0A916W3Z9"/>
<dbReference type="Proteomes" id="UP000596977">
    <property type="component" value="Unassembled WGS sequence"/>
</dbReference>